<name>A0A856MBC0_9CYAN</name>
<organism evidence="1 2">
    <name type="scientific">Brasilonema sennae CENA114</name>
    <dbReference type="NCBI Taxonomy" id="415709"/>
    <lineage>
        <taxon>Bacteria</taxon>
        <taxon>Bacillati</taxon>
        <taxon>Cyanobacteriota</taxon>
        <taxon>Cyanophyceae</taxon>
        <taxon>Nostocales</taxon>
        <taxon>Scytonemataceae</taxon>
        <taxon>Brasilonema</taxon>
        <taxon>Bromeliae group (in: Brasilonema)</taxon>
    </lineage>
</organism>
<protein>
    <submittedName>
        <fullName evidence="1">Uncharacterized protein</fullName>
    </submittedName>
</protein>
<proteinExistence type="predicted"/>
<dbReference type="Proteomes" id="UP000503129">
    <property type="component" value="Chromosome"/>
</dbReference>
<evidence type="ECO:0000313" key="2">
    <source>
        <dbReference type="Proteomes" id="UP000503129"/>
    </source>
</evidence>
<dbReference type="KEGG" id="bsen:DP114_11585"/>
<keyword evidence="2" id="KW-1185">Reference proteome</keyword>
<dbReference type="RefSeq" id="WP_171976130.1">
    <property type="nucleotide sequence ID" value="NZ_CAWOXK010000001.1"/>
</dbReference>
<dbReference type="AlphaFoldDB" id="A0A856MBC0"/>
<gene>
    <name evidence="1" type="ORF">DP114_11585</name>
</gene>
<evidence type="ECO:0000313" key="1">
    <source>
        <dbReference type="EMBL" id="QDL08453.1"/>
    </source>
</evidence>
<sequence>MLFDVFQAGINLFREVHETRWNPYGLERDILLFFRDFKKSIDSKDVQRLQSLISDNYYSSSYVNQDKKQLISWFQTVFQKIPSFIYPSLEIEICKAPEVRSKDTVYLVIRPTLNIHILGINLASQLFGTNNRIAMLIERNTNSSLFFLINMEEV</sequence>
<dbReference type="EMBL" id="CP030118">
    <property type="protein sequence ID" value="QDL08453.1"/>
    <property type="molecule type" value="Genomic_DNA"/>
</dbReference>
<reference evidence="1 2" key="1">
    <citation type="submission" date="2018-06" db="EMBL/GenBank/DDBJ databases">
        <title>Comparative genomics of Brasilonema spp. strains.</title>
        <authorList>
            <person name="Alvarenga D.O."/>
            <person name="Fiore M.F."/>
            <person name="Varani A.M."/>
        </authorList>
    </citation>
    <scope>NUCLEOTIDE SEQUENCE [LARGE SCALE GENOMIC DNA]</scope>
    <source>
        <strain evidence="1 2">CENA114</strain>
    </source>
</reference>
<accession>A0A856MBC0</accession>